<feature type="binding site" evidence="11">
    <location>
        <begin position="108"/>
        <end position="109"/>
    </location>
    <ligand>
        <name>substrate</name>
    </ligand>
</feature>
<proteinExistence type="inferred from homology"/>
<feature type="site" description="Stabilizes the phosphoryl group" evidence="12">
    <location>
        <position position="51"/>
    </location>
</feature>
<comment type="subcellular location">
    <subcellularLocation>
        <location evidence="1 9">Cytoplasm</location>
    </subcellularLocation>
</comment>
<dbReference type="InterPro" id="IPR006549">
    <property type="entry name" value="HAD-SF_hydro_IIIA"/>
</dbReference>
<feature type="binding site" evidence="13">
    <location>
        <position position="135"/>
    </location>
    <ligand>
        <name>Mg(2+)</name>
        <dbReference type="ChEBI" id="CHEBI:18420"/>
    </ligand>
</feature>
<dbReference type="NCBIfam" id="TIGR01662">
    <property type="entry name" value="HAD-SF-IIIA"/>
    <property type="match status" value="1"/>
</dbReference>
<evidence type="ECO:0000313" key="15">
    <source>
        <dbReference type="Proteomes" id="UP000234881"/>
    </source>
</evidence>
<comment type="cofactor">
    <cofactor evidence="13">
        <name>Mg(2+)</name>
        <dbReference type="ChEBI" id="CHEBI:18420"/>
    </cofactor>
</comment>
<evidence type="ECO:0000256" key="7">
    <source>
        <dbReference type="ARBA" id="ARBA00031828"/>
    </source>
</evidence>
<feature type="active site" description="Nucleophile" evidence="10">
    <location>
        <position position="11"/>
    </location>
</feature>
<dbReference type="CDD" id="cd07503">
    <property type="entry name" value="HAD_HisB-N"/>
    <property type="match status" value="1"/>
</dbReference>
<organism evidence="14 15">
    <name type="scientific">Cohaesibacter celericrescens</name>
    <dbReference type="NCBI Taxonomy" id="2067669"/>
    <lineage>
        <taxon>Bacteria</taxon>
        <taxon>Pseudomonadati</taxon>
        <taxon>Pseudomonadota</taxon>
        <taxon>Alphaproteobacteria</taxon>
        <taxon>Hyphomicrobiales</taxon>
        <taxon>Cohaesibacteraceae</taxon>
    </lineage>
</organism>
<feature type="binding site" evidence="13">
    <location>
        <position position="134"/>
    </location>
    <ligand>
        <name>Mg(2+)</name>
        <dbReference type="ChEBI" id="CHEBI:18420"/>
    </ligand>
</feature>
<keyword evidence="2 9" id="KW-0963">Cytoplasm</keyword>
<feature type="binding site" evidence="13">
    <location>
        <position position="9"/>
    </location>
    <ligand>
        <name>Mg(2+)</name>
        <dbReference type="ChEBI" id="CHEBI:18420"/>
    </ligand>
</feature>
<name>A0A2N5XS65_9HYPH</name>
<feature type="binding site" evidence="13">
    <location>
        <position position="11"/>
    </location>
    <ligand>
        <name>Mg(2+)</name>
        <dbReference type="ChEBI" id="CHEBI:18420"/>
    </ligand>
</feature>
<evidence type="ECO:0000256" key="6">
    <source>
        <dbReference type="ARBA" id="ARBA00023277"/>
    </source>
</evidence>
<dbReference type="InterPro" id="IPR004446">
    <property type="entry name" value="Heptose_bisP_phosphatase"/>
</dbReference>
<dbReference type="FunFam" id="3.40.50.1000:FF:000037">
    <property type="entry name" value="D,D-heptose 1,7-bisphosphate phosphatase"/>
    <property type="match status" value="1"/>
</dbReference>
<evidence type="ECO:0000256" key="11">
    <source>
        <dbReference type="PIRSR" id="PIRSR004682-2"/>
    </source>
</evidence>
<evidence type="ECO:0000256" key="12">
    <source>
        <dbReference type="PIRSR" id="PIRSR004682-3"/>
    </source>
</evidence>
<evidence type="ECO:0000256" key="4">
    <source>
        <dbReference type="ARBA" id="ARBA00022801"/>
    </source>
</evidence>
<keyword evidence="3 13" id="KW-0479">Metal-binding</keyword>
<evidence type="ECO:0000256" key="3">
    <source>
        <dbReference type="ARBA" id="ARBA00022723"/>
    </source>
</evidence>
<evidence type="ECO:0000256" key="13">
    <source>
        <dbReference type="PIRSR" id="PIRSR004682-4"/>
    </source>
</evidence>
<feature type="site" description="Stabilizes the phosphoryl group" evidence="12">
    <location>
        <position position="109"/>
    </location>
</feature>
<dbReference type="RefSeq" id="WP_101533795.1">
    <property type="nucleotide sequence ID" value="NZ_PKUQ01000017.1"/>
</dbReference>
<feature type="binding site" evidence="13">
    <location>
        <position position="90"/>
    </location>
    <ligand>
        <name>Zn(2+)</name>
        <dbReference type="ChEBI" id="CHEBI:29105"/>
    </ligand>
</feature>
<evidence type="ECO:0000256" key="1">
    <source>
        <dbReference type="ARBA" id="ARBA00004496"/>
    </source>
</evidence>
<dbReference type="GO" id="GO:0005737">
    <property type="term" value="C:cytoplasm"/>
    <property type="evidence" value="ECO:0007669"/>
    <property type="project" value="UniProtKB-SubCell"/>
</dbReference>
<sequence>MKRPALFLDRDGVINEDLRYVHKIEDFHFVEGIFGLCRRAMSAGMPIIIVTNQAGIGRGYYSEEQFHSLSEWMIAYFASEEVTIDGIYFCPFHPVHGIGRYKVNSEDRKPRPGMIYRASKEHALDLGSSVLVGDKASDIEAAYNAGIGTSVLFSKQPKTVNPAPDILVHSLIDLTELLFPFTG</sequence>
<dbReference type="EMBL" id="PKUQ01000017">
    <property type="protein sequence ID" value="PLW77258.1"/>
    <property type="molecule type" value="Genomic_DNA"/>
</dbReference>
<dbReference type="GO" id="GO:0046872">
    <property type="term" value="F:metal ion binding"/>
    <property type="evidence" value="ECO:0007669"/>
    <property type="project" value="UniProtKB-KW"/>
</dbReference>
<feature type="binding site" evidence="11">
    <location>
        <begin position="17"/>
        <end position="20"/>
    </location>
    <ligand>
        <name>substrate</name>
    </ligand>
</feature>
<dbReference type="InterPro" id="IPR036412">
    <property type="entry name" value="HAD-like_sf"/>
</dbReference>
<dbReference type="SUPFAM" id="SSF56784">
    <property type="entry name" value="HAD-like"/>
    <property type="match status" value="1"/>
</dbReference>
<dbReference type="Pfam" id="PF13242">
    <property type="entry name" value="Hydrolase_like"/>
    <property type="match status" value="1"/>
</dbReference>
<feature type="binding site" evidence="11">
    <location>
        <position position="135"/>
    </location>
    <ligand>
        <name>substrate</name>
    </ligand>
</feature>
<dbReference type="InterPro" id="IPR006543">
    <property type="entry name" value="Histidinol-phos"/>
</dbReference>
<dbReference type="PANTHER" id="PTHR42891">
    <property type="entry name" value="D-GLYCERO-BETA-D-MANNO-HEPTOSE-1,7-BISPHOSPHATE 7-PHOSPHATASE"/>
    <property type="match status" value="1"/>
</dbReference>
<dbReference type="InterPro" id="IPR023214">
    <property type="entry name" value="HAD_sf"/>
</dbReference>
<protein>
    <recommendedName>
        <fullName evidence="7 9">D,D-heptose 1,7-bisphosphate phosphatase</fullName>
        <ecNumber evidence="9">3.1.3.-</ecNumber>
    </recommendedName>
</protein>
<dbReference type="GO" id="GO:0016791">
    <property type="term" value="F:phosphatase activity"/>
    <property type="evidence" value="ECO:0007669"/>
    <property type="project" value="InterPro"/>
</dbReference>
<dbReference type="Gene3D" id="3.40.50.1000">
    <property type="entry name" value="HAD superfamily/HAD-like"/>
    <property type="match status" value="1"/>
</dbReference>
<dbReference type="AlphaFoldDB" id="A0A2N5XS65"/>
<dbReference type="NCBIfam" id="TIGR01656">
    <property type="entry name" value="Histidinol-ppas"/>
    <property type="match status" value="1"/>
</dbReference>
<keyword evidence="15" id="KW-1185">Reference proteome</keyword>
<dbReference type="EC" id="3.1.3.-" evidence="9"/>
<evidence type="ECO:0000256" key="5">
    <source>
        <dbReference type="ARBA" id="ARBA00022833"/>
    </source>
</evidence>
<evidence type="ECO:0000256" key="2">
    <source>
        <dbReference type="ARBA" id="ARBA00022490"/>
    </source>
</evidence>
<evidence type="ECO:0000256" key="9">
    <source>
        <dbReference type="PIRNR" id="PIRNR004682"/>
    </source>
</evidence>
<keyword evidence="6 9" id="KW-0119">Carbohydrate metabolism</keyword>
<comment type="cofactor">
    <cofactor evidence="13">
        <name>Zn(2+)</name>
        <dbReference type="ChEBI" id="CHEBI:29105"/>
    </cofactor>
</comment>
<keyword evidence="5 13" id="KW-0862">Zinc</keyword>
<comment type="caution">
    <text evidence="14">The sequence shown here is derived from an EMBL/GenBank/DDBJ whole genome shotgun (WGS) entry which is preliminary data.</text>
</comment>
<dbReference type="PIRSF" id="PIRSF004682">
    <property type="entry name" value="GmhB"/>
    <property type="match status" value="1"/>
</dbReference>
<dbReference type="GO" id="GO:0005975">
    <property type="term" value="P:carbohydrate metabolic process"/>
    <property type="evidence" value="ECO:0007669"/>
    <property type="project" value="InterPro"/>
</dbReference>
<evidence type="ECO:0000256" key="10">
    <source>
        <dbReference type="PIRSR" id="PIRSR004682-1"/>
    </source>
</evidence>
<gene>
    <name evidence="14" type="ORF">C0081_10560</name>
</gene>
<dbReference type="PANTHER" id="PTHR42891:SF1">
    <property type="entry name" value="D-GLYCERO-BETA-D-MANNO-HEPTOSE-1,7-BISPHOSPHATE 7-PHOSPHATASE"/>
    <property type="match status" value="1"/>
</dbReference>
<dbReference type="Proteomes" id="UP000234881">
    <property type="component" value="Unassembled WGS sequence"/>
</dbReference>
<dbReference type="NCBIfam" id="TIGR00213">
    <property type="entry name" value="GmhB_yaeD"/>
    <property type="match status" value="1"/>
</dbReference>
<comment type="similarity">
    <text evidence="8 9">Belongs to the gmhB family.</text>
</comment>
<evidence type="ECO:0000313" key="14">
    <source>
        <dbReference type="EMBL" id="PLW77258.1"/>
    </source>
</evidence>
<reference evidence="14 15" key="1">
    <citation type="submission" date="2018-01" db="EMBL/GenBank/DDBJ databases">
        <title>The draft genome sequence of Cohaesibacter sp. H1304.</title>
        <authorList>
            <person name="Wang N.-N."/>
            <person name="Du Z.-J."/>
        </authorList>
    </citation>
    <scope>NUCLEOTIDE SEQUENCE [LARGE SCALE GENOMIC DNA]</scope>
    <source>
        <strain evidence="14 15">H1304</strain>
    </source>
</reference>
<evidence type="ECO:0000256" key="8">
    <source>
        <dbReference type="ARBA" id="ARBA00061616"/>
    </source>
</evidence>
<keyword evidence="4 9" id="KW-0378">Hydrolase</keyword>
<dbReference type="OrthoDB" id="9814110at2"/>
<feature type="binding site" evidence="11">
    <location>
        <begin position="9"/>
        <end position="11"/>
    </location>
    <ligand>
        <name>substrate</name>
    </ligand>
</feature>
<keyword evidence="13" id="KW-0460">Magnesium</keyword>
<feature type="site" description="Contributes to substrate recognition" evidence="12">
    <location>
        <position position="108"/>
    </location>
</feature>
<accession>A0A2N5XS65</accession>
<feature type="binding site" evidence="11">
    <location>
        <begin position="51"/>
        <end position="54"/>
    </location>
    <ligand>
        <name>substrate</name>
    </ligand>
</feature>
<feature type="active site" description="Nucleophile" evidence="10">
    <location>
        <position position="9"/>
    </location>
</feature>